<comment type="caution">
    <text evidence="1">The sequence shown here is derived from an EMBL/GenBank/DDBJ whole genome shotgun (WGS) entry which is preliminary data.</text>
</comment>
<protein>
    <submittedName>
        <fullName evidence="1">Uncharacterized protein</fullName>
    </submittedName>
</protein>
<accession>A0A6N7XVW2</accession>
<dbReference type="RefSeq" id="WP_154440451.1">
    <property type="nucleotide sequence ID" value="NZ_VUNQ01000021.1"/>
</dbReference>
<sequence>MAIPDLRKVFPFPSTDDYTFRFNVEGISQQIFYNELEIKLSSDTSQIMYKQRIQEFRYQHTVPANTLENGKQYVAIVKVYNNANILIGESNPIFFYCFSSPILSIPTIVNGEVGSQTAMFKGTYEQSEGELLQSYRFKLYNDNQVLISESPEIYSDTIQYEFSDLESRQKYYIELQVSTINEMTHSTGLIEFTPRYVAPRFSSAIELENLSDEASILVTCNVIRIIGIPDVEPVIYTDDGMVDLRDNGVWFDEGFKLTGNWTIQMWLKDIVDNSVFFQLIARDYSKIELEYKNNKIKLYKMLDEEYIMQILIGENEISTTNNLIFICIKHINGLYDFTYETVGDLNDIS</sequence>
<reference evidence="1 2" key="1">
    <citation type="submission" date="2019-09" db="EMBL/GenBank/DDBJ databases">
        <title>In-depth cultivation of the pig gut microbiome towards novel bacterial diversity and tailored functional studies.</title>
        <authorList>
            <person name="Wylensek D."/>
            <person name="Hitch T.C.A."/>
            <person name="Clavel T."/>
        </authorList>
    </citation>
    <scope>NUCLEOTIDE SEQUENCE [LARGE SCALE GENOMIC DNA]</scope>
    <source>
        <strain evidence="1 2">WCA3-693-APC-4?</strain>
    </source>
</reference>
<keyword evidence="2" id="KW-1185">Reference proteome</keyword>
<dbReference type="EMBL" id="VUNQ01000021">
    <property type="protein sequence ID" value="MSU01927.1"/>
    <property type="molecule type" value="Genomic_DNA"/>
</dbReference>
<dbReference type="Proteomes" id="UP000469523">
    <property type="component" value="Unassembled WGS sequence"/>
</dbReference>
<proteinExistence type="predicted"/>
<evidence type="ECO:0000313" key="1">
    <source>
        <dbReference type="EMBL" id="MSU01927.1"/>
    </source>
</evidence>
<dbReference type="AlphaFoldDB" id="A0A6N7XVW2"/>
<name>A0A6N7XVW2_9FIRM</name>
<gene>
    <name evidence="1" type="ORF">FYJ83_10645</name>
</gene>
<evidence type="ECO:0000313" key="2">
    <source>
        <dbReference type="Proteomes" id="UP000469523"/>
    </source>
</evidence>
<organism evidence="1 2">
    <name type="scientific">Tissierella pigra</name>
    <dbReference type="NCBI Taxonomy" id="2607614"/>
    <lineage>
        <taxon>Bacteria</taxon>
        <taxon>Bacillati</taxon>
        <taxon>Bacillota</taxon>
        <taxon>Tissierellia</taxon>
        <taxon>Tissierellales</taxon>
        <taxon>Tissierellaceae</taxon>
        <taxon>Tissierella</taxon>
    </lineage>
</organism>